<gene>
    <name evidence="1" type="ORF">KIM372_09430</name>
</gene>
<name>A0ABN6SA35_9BIFI</name>
<organism evidence="1 2">
    <name type="scientific">Bombiscardovia nodaiensis</name>
    <dbReference type="NCBI Taxonomy" id="2932181"/>
    <lineage>
        <taxon>Bacteria</taxon>
        <taxon>Bacillati</taxon>
        <taxon>Actinomycetota</taxon>
        <taxon>Actinomycetes</taxon>
        <taxon>Bifidobacteriales</taxon>
        <taxon>Bifidobacteriaceae</taxon>
        <taxon>Bombiscardovia</taxon>
    </lineage>
</organism>
<accession>A0ABN6SA35</accession>
<sequence length="65" mass="7221">MAKVNEPLGNRMLSICLVSSPRPKALLAPGESIGYKIDGPSFDLNHKRGVDWNNTHSWLEEQACQ</sequence>
<evidence type="ECO:0000313" key="2">
    <source>
        <dbReference type="Proteomes" id="UP001321766"/>
    </source>
</evidence>
<proteinExistence type="predicted"/>
<protein>
    <submittedName>
        <fullName evidence="1">Uncharacterized protein</fullName>
    </submittedName>
</protein>
<evidence type="ECO:0000313" key="1">
    <source>
        <dbReference type="EMBL" id="BDR53036.1"/>
    </source>
</evidence>
<dbReference type="EMBL" id="AP026798">
    <property type="protein sequence ID" value="BDR53036.1"/>
    <property type="molecule type" value="Genomic_DNA"/>
</dbReference>
<dbReference type="Proteomes" id="UP001321766">
    <property type="component" value="Chromosome"/>
</dbReference>
<reference evidence="1 2" key="1">
    <citation type="journal article" date="2023" name="Microbiol. Spectr.">
        <title>Symbiosis of Carpenter Bees with Uncharacterized Lactic Acid Bacteria Showing NAD Auxotrophy.</title>
        <authorList>
            <person name="Kawasaki S."/>
            <person name="Ozawa K."/>
            <person name="Mori T."/>
            <person name="Yamamoto A."/>
            <person name="Ito M."/>
            <person name="Ohkuma M."/>
            <person name="Sakamoto M."/>
            <person name="Matsutani M."/>
        </authorList>
    </citation>
    <scope>NUCLEOTIDE SEQUENCE [LARGE SCALE GENOMIC DNA]</scope>
    <source>
        <strain evidence="1 2">Kim37-2</strain>
    </source>
</reference>
<keyword evidence="2" id="KW-1185">Reference proteome</keyword>